<dbReference type="GO" id="GO:0003684">
    <property type="term" value="F:damaged DNA binding"/>
    <property type="evidence" value="ECO:0007669"/>
    <property type="project" value="InterPro"/>
</dbReference>
<evidence type="ECO:0000313" key="7">
    <source>
        <dbReference type="Proteomes" id="UP000095358"/>
    </source>
</evidence>
<dbReference type="PROSITE" id="PS00753">
    <property type="entry name" value="XPA_2"/>
    <property type="match status" value="1"/>
</dbReference>
<evidence type="ECO:0000256" key="2">
    <source>
        <dbReference type="ARBA" id="ARBA00022833"/>
    </source>
</evidence>
<dbReference type="Proteomes" id="UP000095358">
    <property type="component" value="Unassembled WGS sequence"/>
</dbReference>
<dbReference type="PANTHER" id="PTHR10142">
    <property type="entry name" value="DNA REPAIR PROTEIN COMPLEMENTING XP-A CELLS"/>
    <property type="match status" value="1"/>
</dbReference>
<dbReference type="GO" id="GO:0000110">
    <property type="term" value="C:nucleotide-excision repair factor 1 complex"/>
    <property type="evidence" value="ECO:0007669"/>
    <property type="project" value="TreeGrafter"/>
</dbReference>
<keyword evidence="7" id="KW-1185">Reference proteome</keyword>
<dbReference type="InterPro" id="IPR037129">
    <property type="entry name" value="XPA_sf"/>
</dbReference>
<name>A0A1E5RPH6_HANUV</name>
<dbReference type="GO" id="GO:0000715">
    <property type="term" value="P:nucleotide-excision repair, DNA damage recognition"/>
    <property type="evidence" value="ECO:0007669"/>
    <property type="project" value="TreeGrafter"/>
</dbReference>
<feature type="domain" description="XPA C-terminal" evidence="5">
    <location>
        <begin position="222"/>
        <end position="272"/>
    </location>
</feature>
<evidence type="ECO:0000313" key="6">
    <source>
        <dbReference type="EMBL" id="OEJ88780.1"/>
    </source>
</evidence>
<dbReference type="VEuPathDB" id="FungiDB:AWRI3580_g2347"/>
<dbReference type="NCBIfam" id="TIGR00598">
    <property type="entry name" value="rad14"/>
    <property type="match status" value="1"/>
</dbReference>
<dbReference type="InterPro" id="IPR022658">
    <property type="entry name" value="XPA_CS"/>
</dbReference>
<sequence length="366" mass="42471">MDTINSSSTVLDTNRAKMMERLKAKGIETEGSYLNKKVSAANNSQQNRQSNTTKGKTSENRVEKNMRDVTNVQNKSALKPMIRKYDYIDYDLSQMRDSNGGFIDSSIYPSNFENSRAGANSGSNGMPHAGMTFSEWKLAKANQMDRVGMGELYPLKEEDKINFDLAVRKEYVMIDDGMNVLAPANELPTCESCHSSIEFDSQLLAHFDRKVCRKCVSLKPEKYSLLTKTECKNDYLLTDPELEDRGLFHRMEKQNPHSGTYSRMILFLREEVEQYAFKKWGGHDKLDAEWVRREERKISIKEKKYQKQLKEMRKKTRAQEFTKKLQLKKFGKSHIHEWVVINIDDLTSCITKECKSCKKRIEEIEF</sequence>
<dbReference type="InterPro" id="IPR009061">
    <property type="entry name" value="DNA-bd_dom_put_sf"/>
</dbReference>
<evidence type="ECO:0000259" key="5">
    <source>
        <dbReference type="Pfam" id="PF05181"/>
    </source>
</evidence>
<accession>A0A1E5RPH6</accession>
<evidence type="ECO:0000256" key="3">
    <source>
        <dbReference type="ARBA" id="ARBA00023242"/>
    </source>
</evidence>
<gene>
    <name evidence="6" type="ORF">AWRI3580_g2347</name>
</gene>
<dbReference type="STRING" id="29833.A0A1E5RPH6"/>
<dbReference type="EMBL" id="LPNN01000004">
    <property type="protein sequence ID" value="OEJ88780.1"/>
    <property type="molecule type" value="Genomic_DNA"/>
</dbReference>
<dbReference type="PANTHER" id="PTHR10142:SF0">
    <property type="entry name" value="DNA REPAIR PROTEIN COMPLEMENTING XP-A CELLS"/>
    <property type="match status" value="1"/>
</dbReference>
<dbReference type="Gene3D" id="3.90.530.10">
    <property type="entry name" value="XPA C-terminal domain"/>
    <property type="match status" value="1"/>
</dbReference>
<keyword evidence="2" id="KW-0862">Zinc</keyword>
<dbReference type="Pfam" id="PF05181">
    <property type="entry name" value="XPA_C"/>
    <property type="match status" value="1"/>
</dbReference>
<evidence type="ECO:0000256" key="4">
    <source>
        <dbReference type="SAM" id="MobiDB-lite"/>
    </source>
</evidence>
<dbReference type="GO" id="GO:0006284">
    <property type="term" value="P:base-excision repair"/>
    <property type="evidence" value="ECO:0007669"/>
    <property type="project" value="TreeGrafter"/>
</dbReference>
<organism evidence="6 7">
    <name type="scientific">Hanseniaspora uvarum</name>
    <name type="common">Yeast</name>
    <name type="synonym">Kloeckera apiculata</name>
    <dbReference type="NCBI Taxonomy" id="29833"/>
    <lineage>
        <taxon>Eukaryota</taxon>
        <taxon>Fungi</taxon>
        <taxon>Dikarya</taxon>
        <taxon>Ascomycota</taxon>
        <taxon>Saccharomycotina</taxon>
        <taxon>Saccharomycetes</taxon>
        <taxon>Saccharomycodales</taxon>
        <taxon>Saccharomycodaceae</taxon>
        <taxon>Hanseniaspora</taxon>
    </lineage>
</organism>
<dbReference type="InterPro" id="IPR000465">
    <property type="entry name" value="XPA/RAD14"/>
</dbReference>
<feature type="compositionally biased region" description="Low complexity" evidence="4">
    <location>
        <begin position="39"/>
        <end position="51"/>
    </location>
</feature>
<reference evidence="7" key="1">
    <citation type="journal article" date="2016" name="Genome Announc.">
        <title>Genome sequences of three species of Hanseniaspora isolated from spontaneous wine fermentations.</title>
        <authorList>
            <person name="Sternes P.R."/>
            <person name="Lee D."/>
            <person name="Kutyna D.R."/>
            <person name="Borneman A.R."/>
        </authorList>
    </citation>
    <scope>NUCLEOTIDE SEQUENCE [LARGE SCALE GENOMIC DNA]</scope>
    <source>
        <strain evidence="7">AWRI3580</strain>
    </source>
</reference>
<dbReference type="InterPro" id="IPR022656">
    <property type="entry name" value="XPA_C"/>
</dbReference>
<keyword evidence="3" id="KW-0539">Nucleus</keyword>
<dbReference type="GO" id="GO:0070914">
    <property type="term" value="P:UV-damage excision repair"/>
    <property type="evidence" value="ECO:0007669"/>
    <property type="project" value="TreeGrafter"/>
</dbReference>
<evidence type="ECO:0000256" key="1">
    <source>
        <dbReference type="ARBA" id="ARBA00004123"/>
    </source>
</evidence>
<dbReference type="AlphaFoldDB" id="A0A1E5RPH6"/>
<dbReference type="SUPFAM" id="SSF46955">
    <property type="entry name" value="Putative DNA-binding domain"/>
    <property type="match status" value="1"/>
</dbReference>
<dbReference type="OrthoDB" id="5368863at2759"/>
<comment type="subcellular location">
    <subcellularLocation>
        <location evidence="1">Nucleus</location>
    </subcellularLocation>
</comment>
<feature type="region of interest" description="Disordered" evidence="4">
    <location>
        <begin position="38"/>
        <end position="62"/>
    </location>
</feature>
<protein>
    <submittedName>
        <fullName evidence="6">DNA repair protein RAD14</fullName>
    </submittedName>
</protein>
<comment type="caution">
    <text evidence="6">The sequence shown here is derived from an EMBL/GenBank/DDBJ whole genome shotgun (WGS) entry which is preliminary data.</text>
</comment>
<dbReference type="GO" id="GO:1901255">
    <property type="term" value="P:nucleotide-excision repair involved in interstrand cross-link repair"/>
    <property type="evidence" value="ECO:0007669"/>
    <property type="project" value="TreeGrafter"/>
</dbReference>
<proteinExistence type="predicted"/>